<evidence type="ECO:0000313" key="1">
    <source>
        <dbReference type="EMBL" id="JAH66370.1"/>
    </source>
</evidence>
<name>A0A0E9UMB5_ANGAN</name>
<dbReference type="AlphaFoldDB" id="A0A0E9UMB5"/>
<reference evidence="1" key="2">
    <citation type="journal article" date="2015" name="Fish Shellfish Immunol.">
        <title>Early steps in the European eel (Anguilla anguilla)-Vibrio vulnificus interaction in the gills: Role of the RtxA13 toxin.</title>
        <authorList>
            <person name="Callol A."/>
            <person name="Pajuelo D."/>
            <person name="Ebbesson L."/>
            <person name="Teles M."/>
            <person name="MacKenzie S."/>
            <person name="Amaro C."/>
        </authorList>
    </citation>
    <scope>NUCLEOTIDE SEQUENCE</scope>
</reference>
<proteinExistence type="predicted"/>
<reference evidence="1" key="1">
    <citation type="submission" date="2014-11" db="EMBL/GenBank/DDBJ databases">
        <authorList>
            <person name="Amaro Gonzalez C."/>
        </authorList>
    </citation>
    <scope>NUCLEOTIDE SEQUENCE</scope>
</reference>
<dbReference type="EMBL" id="GBXM01042207">
    <property type="protein sequence ID" value="JAH66370.1"/>
    <property type="molecule type" value="Transcribed_RNA"/>
</dbReference>
<sequence length="22" mass="2754">MVKSIIEFWRQGMDLEILCWKK</sequence>
<accession>A0A0E9UMB5</accession>
<protein>
    <submittedName>
        <fullName evidence="1">Uncharacterized protein</fullName>
    </submittedName>
</protein>
<organism evidence="1">
    <name type="scientific">Anguilla anguilla</name>
    <name type="common">European freshwater eel</name>
    <name type="synonym">Muraena anguilla</name>
    <dbReference type="NCBI Taxonomy" id="7936"/>
    <lineage>
        <taxon>Eukaryota</taxon>
        <taxon>Metazoa</taxon>
        <taxon>Chordata</taxon>
        <taxon>Craniata</taxon>
        <taxon>Vertebrata</taxon>
        <taxon>Euteleostomi</taxon>
        <taxon>Actinopterygii</taxon>
        <taxon>Neopterygii</taxon>
        <taxon>Teleostei</taxon>
        <taxon>Anguilliformes</taxon>
        <taxon>Anguillidae</taxon>
        <taxon>Anguilla</taxon>
    </lineage>
</organism>